<sequence length="69" mass="7939">MDWLSKQQAEILCKDKIIRIPRSGKEPLEVQGDKSGAVVGIISFLKIVRLRSAYVKVTQPFWLLFQTHQ</sequence>
<dbReference type="AlphaFoldDB" id="A0A251TU81"/>
<dbReference type="Proteomes" id="UP000215914">
    <property type="component" value="Chromosome 9"/>
</dbReference>
<organism evidence="1 2">
    <name type="scientific">Helianthus annuus</name>
    <name type="common">Common sunflower</name>
    <dbReference type="NCBI Taxonomy" id="4232"/>
    <lineage>
        <taxon>Eukaryota</taxon>
        <taxon>Viridiplantae</taxon>
        <taxon>Streptophyta</taxon>
        <taxon>Embryophyta</taxon>
        <taxon>Tracheophyta</taxon>
        <taxon>Spermatophyta</taxon>
        <taxon>Magnoliopsida</taxon>
        <taxon>eudicotyledons</taxon>
        <taxon>Gunneridae</taxon>
        <taxon>Pentapetalae</taxon>
        <taxon>asterids</taxon>
        <taxon>campanulids</taxon>
        <taxon>Asterales</taxon>
        <taxon>Asteraceae</taxon>
        <taxon>Asteroideae</taxon>
        <taxon>Heliantheae alliance</taxon>
        <taxon>Heliantheae</taxon>
        <taxon>Helianthus</taxon>
    </lineage>
</organism>
<name>A0A251TU81_HELAN</name>
<dbReference type="InParanoid" id="A0A251TU81"/>
<gene>
    <name evidence="1" type="ORF">HannXRQ_Chr09g0247801</name>
</gene>
<keyword evidence="2" id="KW-1185">Reference proteome</keyword>
<evidence type="ECO:0000313" key="2">
    <source>
        <dbReference type="Proteomes" id="UP000215914"/>
    </source>
</evidence>
<dbReference type="EMBL" id="CM007898">
    <property type="protein sequence ID" value="OTG14293.1"/>
    <property type="molecule type" value="Genomic_DNA"/>
</dbReference>
<evidence type="ECO:0000313" key="1">
    <source>
        <dbReference type="EMBL" id="OTG14293.1"/>
    </source>
</evidence>
<reference evidence="2" key="1">
    <citation type="journal article" date="2017" name="Nature">
        <title>The sunflower genome provides insights into oil metabolism, flowering and Asterid evolution.</title>
        <authorList>
            <person name="Badouin H."/>
            <person name="Gouzy J."/>
            <person name="Grassa C.J."/>
            <person name="Murat F."/>
            <person name="Staton S.E."/>
            <person name="Cottret L."/>
            <person name="Lelandais-Briere C."/>
            <person name="Owens G.L."/>
            <person name="Carrere S."/>
            <person name="Mayjonade B."/>
            <person name="Legrand L."/>
            <person name="Gill N."/>
            <person name="Kane N.C."/>
            <person name="Bowers J.E."/>
            <person name="Hubner S."/>
            <person name="Bellec A."/>
            <person name="Berard A."/>
            <person name="Berges H."/>
            <person name="Blanchet N."/>
            <person name="Boniface M.C."/>
            <person name="Brunel D."/>
            <person name="Catrice O."/>
            <person name="Chaidir N."/>
            <person name="Claudel C."/>
            <person name="Donnadieu C."/>
            <person name="Faraut T."/>
            <person name="Fievet G."/>
            <person name="Helmstetter N."/>
            <person name="King M."/>
            <person name="Knapp S.J."/>
            <person name="Lai Z."/>
            <person name="Le Paslier M.C."/>
            <person name="Lippi Y."/>
            <person name="Lorenzon L."/>
            <person name="Mandel J.R."/>
            <person name="Marage G."/>
            <person name="Marchand G."/>
            <person name="Marquand E."/>
            <person name="Bret-Mestries E."/>
            <person name="Morien E."/>
            <person name="Nambeesan S."/>
            <person name="Nguyen T."/>
            <person name="Pegot-Espagnet P."/>
            <person name="Pouilly N."/>
            <person name="Raftis F."/>
            <person name="Sallet E."/>
            <person name="Schiex T."/>
            <person name="Thomas J."/>
            <person name="Vandecasteele C."/>
            <person name="Vares D."/>
            <person name="Vear F."/>
            <person name="Vautrin S."/>
            <person name="Crespi M."/>
            <person name="Mangin B."/>
            <person name="Burke J.M."/>
            <person name="Salse J."/>
            <person name="Munos S."/>
            <person name="Vincourt P."/>
            <person name="Rieseberg L.H."/>
            <person name="Langlade N.B."/>
        </authorList>
    </citation>
    <scope>NUCLEOTIDE SEQUENCE [LARGE SCALE GENOMIC DNA]</scope>
    <source>
        <strain evidence="2">cv. SF193</strain>
    </source>
</reference>
<protein>
    <submittedName>
        <fullName evidence="1">Uncharacterized protein</fullName>
    </submittedName>
</protein>
<proteinExistence type="predicted"/>
<accession>A0A251TU81</accession>